<dbReference type="GO" id="GO:0031417">
    <property type="term" value="C:NatC complex"/>
    <property type="evidence" value="ECO:0007669"/>
    <property type="project" value="InterPro"/>
</dbReference>
<dbReference type="InterPro" id="IPR007244">
    <property type="entry name" value="Naa35_N"/>
</dbReference>
<proteinExistence type="predicted"/>
<dbReference type="PANTHER" id="PTHR21373">
    <property type="entry name" value="GLUCOSE REPRESSIBLE PROTEIN MAK10"/>
    <property type="match status" value="1"/>
</dbReference>
<dbReference type="AlphaFoldDB" id="A0A9Q1QQQ7"/>
<gene>
    <name evidence="1" type="ORF">Cgig2_021146</name>
</gene>
<dbReference type="EMBL" id="JAKOGI010000013">
    <property type="protein sequence ID" value="KAJ8450674.1"/>
    <property type="molecule type" value="Genomic_DNA"/>
</dbReference>
<keyword evidence="2" id="KW-1185">Reference proteome</keyword>
<sequence length="248" mass="27280">MAEEQGTEIRLPAPATASVIPSGDGTVWADITDPKMDSGMENGTYRSVDEAIESGAAPVPLSYDKTTDVLRIIDVMDHLLAREEEDLFIMAFGLPLGGEKDEGCLSSQNAVEETLCRRLRACKAQTAKKRVVEDLEPLQTNPDLEEGLCRALLCRLRFRKHFYHLLLCMRRPQGRGLELARKHISSCLLELEHLRKSSDFLHSVGCSAYNNALLAETTASGCQPLGFDDNLNIKTSAPAPPRAIKTLS</sequence>
<dbReference type="PANTHER" id="PTHR21373:SF0">
    <property type="entry name" value="N-ALPHA-ACETYLTRANSFERASE 35, NATC AUXILIARY SUBUNIT"/>
    <property type="match status" value="1"/>
</dbReference>
<evidence type="ECO:0000313" key="2">
    <source>
        <dbReference type="Proteomes" id="UP001153076"/>
    </source>
</evidence>
<evidence type="ECO:0000313" key="1">
    <source>
        <dbReference type="EMBL" id="KAJ8450674.1"/>
    </source>
</evidence>
<protein>
    <submittedName>
        <fullName evidence="1">Uncharacterized protein</fullName>
    </submittedName>
</protein>
<reference evidence="1" key="1">
    <citation type="submission" date="2022-04" db="EMBL/GenBank/DDBJ databases">
        <title>Carnegiea gigantea Genome sequencing and assembly v2.</title>
        <authorList>
            <person name="Copetti D."/>
            <person name="Sanderson M.J."/>
            <person name="Burquez A."/>
            <person name="Wojciechowski M.F."/>
        </authorList>
    </citation>
    <scope>NUCLEOTIDE SEQUENCE</scope>
    <source>
        <strain evidence="1">SGP5-SGP5p</strain>
        <tissue evidence="1">Aerial part</tissue>
    </source>
</reference>
<dbReference type="Proteomes" id="UP001153076">
    <property type="component" value="Unassembled WGS sequence"/>
</dbReference>
<comment type="caution">
    <text evidence="1">The sequence shown here is derived from an EMBL/GenBank/DDBJ whole genome shotgun (WGS) entry which is preliminary data.</text>
</comment>
<accession>A0A9Q1QQQ7</accession>
<name>A0A9Q1QQQ7_9CARY</name>
<organism evidence="1 2">
    <name type="scientific">Carnegiea gigantea</name>
    <dbReference type="NCBI Taxonomy" id="171969"/>
    <lineage>
        <taxon>Eukaryota</taxon>
        <taxon>Viridiplantae</taxon>
        <taxon>Streptophyta</taxon>
        <taxon>Embryophyta</taxon>
        <taxon>Tracheophyta</taxon>
        <taxon>Spermatophyta</taxon>
        <taxon>Magnoliopsida</taxon>
        <taxon>eudicotyledons</taxon>
        <taxon>Gunneridae</taxon>
        <taxon>Pentapetalae</taxon>
        <taxon>Caryophyllales</taxon>
        <taxon>Cactineae</taxon>
        <taxon>Cactaceae</taxon>
        <taxon>Cactoideae</taxon>
        <taxon>Echinocereeae</taxon>
        <taxon>Carnegiea</taxon>
    </lineage>
</organism>
<dbReference type="OrthoDB" id="269405at2759"/>